<reference evidence="9 10" key="1">
    <citation type="submission" date="2016-10" db="EMBL/GenBank/DDBJ databases">
        <authorList>
            <person name="de Groot N.N."/>
        </authorList>
    </citation>
    <scope>NUCLEOTIDE SEQUENCE [LARGE SCALE GENOMIC DNA]</scope>
    <source>
        <strain evidence="9 10">CGMCC 1.10434</strain>
    </source>
</reference>
<feature type="domain" description="Response regulatory" evidence="8">
    <location>
        <begin position="3"/>
        <end position="119"/>
    </location>
</feature>
<evidence type="ECO:0000256" key="3">
    <source>
        <dbReference type="ARBA" id="ARBA00023015"/>
    </source>
</evidence>
<dbReference type="PRINTS" id="PR00038">
    <property type="entry name" value="HTHLUXR"/>
</dbReference>
<dbReference type="InterPro" id="IPR000792">
    <property type="entry name" value="Tscrpt_reg_LuxR_C"/>
</dbReference>
<dbReference type="STRING" id="872970.SAMN04488134_10361"/>
<sequence>MIKIVIAEDQQMLCGALKALLNLEDDLQVIGQAGNGEEALAKIVALKPDVCLLDIEMPVLTGLDVAEEIKSHNTACKVIILTTFARPGYFERAVKVGVNGYLLKDGPSDDLAVSIRQIMKGKDQFAPELVFGSLRDGNPLTNREQEVLRLVAAGKTIKEISKQLYLSTGTLRNYMSEIINKLEANNRITAIAIAEEKGWI</sequence>
<evidence type="ECO:0000313" key="10">
    <source>
        <dbReference type="Proteomes" id="UP000199300"/>
    </source>
</evidence>
<evidence type="ECO:0000259" key="8">
    <source>
        <dbReference type="PROSITE" id="PS50110"/>
    </source>
</evidence>
<dbReference type="GO" id="GO:0006355">
    <property type="term" value="P:regulation of DNA-templated transcription"/>
    <property type="evidence" value="ECO:0007669"/>
    <property type="project" value="InterPro"/>
</dbReference>
<comment type="subcellular location">
    <subcellularLocation>
        <location evidence="1">Cytoplasm</location>
    </subcellularLocation>
</comment>
<gene>
    <name evidence="9" type="ORF">SAMN04488134_10361</name>
</gene>
<keyword evidence="10" id="KW-1185">Reference proteome</keyword>
<dbReference type="OrthoDB" id="9780153at2"/>
<feature type="modified residue" description="4-aspartylphosphate" evidence="6">
    <location>
        <position position="54"/>
    </location>
</feature>
<feature type="domain" description="HTH luxR-type" evidence="7">
    <location>
        <begin position="133"/>
        <end position="198"/>
    </location>
</feature>
<evidence type="ECO:0000256" key="6">
    <source>
        <dbReference type="PROSITE-ProRule" id="PRU00169"/>
    </source>
</evidence>
<dbReference type="InterPro" id="IPR016032">
    <property type="entry name" value="Sig_transdc_resp-reg_C-effctor"/>
</dbReference>
<keyword evidence="4" id="KW-0238">DNA-binding</keyword>
<dbReference type="Pfam" id="PF00072">
    <property type="entry name" value="Response_reg"/>
    <property type="match status" value="1"/>
</dbReference>
<evidence type="ECO:0000256" key="1">
    <source>
        <dbReference type="ARBA" id="ARBA00004496"/>
    </source>
</evidence>
<evidence type="ECO:0000256" key="2">
    <source>
        <dbReference type="ARBA" id="ARBA00022553"/>
    </source>
</evidence>
<dbReference type="AlphaFoldDB" id="A0A1H8L2R8"/>
<evidence type="ECO:0000259" key="7">
    <source>
        <dbReference type="PROSITE" id="PS50043"/>
    </source>
</evidence>
<keyword evidence="3" id="KW-0805">Transcription regulation</keyword>
<dbReference type="GO" id="GO:0005737">
    <property type="term" value="C:cytoplasm"/>
    <property type="evidence" value="ECO:0007669"/>
    <property type="project" value="UniProtKB-SubCell"/>
</dbReference>
<dbReference type="EMBL" id="FODJ01000003">
    <property type="protein sequence ID" value="SEN99444.1"/>
    <property type="molecule type" value="Genomic_DNA"/>
</dbReference>
<dbReference type="SUPFAM" id="SSF52172">
    <property type="entry name" value="CheY-like"/>
    <property type="match status" value="1"/>
</dbReference>
<keyword evidence="5" id="KW-0804">Transcription</keyword>
<dbReference type="Pfam" id="PF00196">
    <property type="entry name" value="GerE"/>
    <property type="match status" value="1"/>
</dbReference>
<dbReference type="PROSITE" id="PS50043">
    <property type="entry name" value="HTH_LUXR_2"/>
    <property type="match status" value="1"/>
</dbReference>
<proteinExistence type="predicted"/>
<evidence type="ECO:0000313" key="9">
    <source>
        <dbReference type="EMBL" id="SEN99444.1"/>
    </source>
</evidence>
<evidence type="ECO:0000256" key="4">
    <source>
        <dbReference type="ARBA" id="ARBA00023125"/>
    </source>
</evidence>
<dbReference type="InterPro" id="IPR039420">
    <property type="entry name" value="WalR-like"/>
</dbReference>
<dbReference type="PROSITE" id="PS50110">
    <property type="entry name" value="RESPONSE_REGULATORY"/>
    <property type="match status" value="1"/>
</dbReference>
<name>A0A1H8L2R8_9BACI</name>
<organism evidence="9 10">
    <name type="scientific">Amphibacillus marinus</name>
    <dbReference type="NCBI Taxonomy" id="872970"/>
    <lineage>
        <taxon>Bacteria</taxon>
        <taxon>Bacillati</taxon>
        <taxon>Bacillota</taxon>
        <taxon>Bacilli</taxon>
        <taxon>Bacillales</taxon>
        <taxon>Bacillaceae</taxon>
        <taxon>Amphibacillus</taxon>
    </lineage>
</organism>
<protein>
    <submittedName>
        <fullName evidence="9">Two component transcriptional regulator, LuxR family</fullName>
    </submittedName>
</protein>
<dbReference type="SUPFAM" id="SSF46894">
    <property type="entry name" value="C-terminal effector domain of the bipartite response regulators"/>
    <property type="match status" value="1"/>
</dbReference>
<dbReference type="RefSeq" id="WP_091495818.1">
    <property type="nucleotide sequence ID" value="NZ_FODJ01000003.1"/>
</dbReference>
<dbReference type="SMART" id="SM00421">
    <property type="entry name" value="HTH_LUXR"/>
    <property type="match status" value="1"/>
</dbReference>
<dbReference type="CDD" id="cd06170">
    <property type="entry name" value="LuxR_C_like"/>
    <property type="match status" value="1"/>
</dbReference>
<dbReference type="GO" id="GO:0000160">
    <property type="term" value="P:phosphorelay signal transduction system"/>
    <property type="evidence" value="ECO:0007669"/>
    <property type="project" value="InterPro"/>
</dbReference>
<evidence type="ECO:0000256" key="5">
    <source>
        <dbReference type="ARBA" id="ARBA00023163"/>
    </source>
</evidence>
<dbReference type="PANTHER" id="PTHR43214:SF42">
    <property type="entry name" value="TRANSCRIPTIONAL REGULATORY PROTEIN DESR"/>
    <property type="match status" value="1"/>
</dbReference>
<dbReference type="Gene3D" id="3.40.50.2300">
    <property type="match status" value="1"/>
</dbReference>
<accession>A0A1H8L2R8</accession>
<dbReference type="Proteomes" id="UP000199300">
    <property type="component" value="Unassembled WGS sequence"/>
</dbReference>
<dbReference type="PANTHER" id="PTHR43214">
    <property type="entry name" value="TWO-COMPONENT RESPONSE REGULATOR"/>
    <property type="match status" value="1"/>
</dbReference>
<dbReference type="InterPro" id="IPR001789">
    <property type="entry name" value="Sig_transdc_resp-reg_receiver"/>
</dbReference>
<dbReference type="CDD" id="cd19930">
    <property type="entry name" value="REC_DesR-like"/>
    <property type="match status" value="1"/>
</dbReference>
<dbReference type="InterPro" id="IPR011006">
    <property type="entry name" value="CheY-like_superfamily"/>
</dbReference>
<keyword evidence="2 6" id="KW-0597">Phosphoprotein</keyword>
<dbReference type="GO" id="GO:0003677">
    <property type="term" value="F:DNA binding"/>
    <property type="evidence" value="ECO:0007669"/>
    <property type="project" value="UniProtKB-KW"/>
</dbReference>
<dbReference type="SMART" id="SM00448">
    <property type="entry name" value="REC"/>
    <property type="match status" value="1"/>
</dbReference>